<dbReference type="InterPro" id="IPR051158">
    <property type="entry name" value="Metallophosphoesterase_sf"/>
</dbReference>
<dbReference type="SUPFAM" id="SSF56300">
    <property type="entry name" value="Metallo-dependent phosphatases"/>
    <property type="match status" value="1"/>
</dbReference>
<keyword evidence="3" id="KW-0812">Transmembrane</keyword>
<evidence type="ECO:0000259" key="4">
    <source>
        <dbReference type="Pfam" id="PF00149"/>
    </source>
</evidence>
<dbReference type="EMBL" id="PGXC01000013">
    <property type="protein sequence ID" value="PKK89748.1"/>
    <property type="molecule type" value="Genomic_DNA"/>
</dbReference>
<accession>A0A2N1PN24</accession>
<reference evidence="5 6" key="1">
    <citation type="journal article" date="2017" name="ISME J.">
        <title>Potential for microbial H2 and metal transformations associated with novel bacteria and archaea in deep terrestrial subsurface sediments.</title>
        <authorList>
            <person name="Hernsdorf A.W."/>
            <person name="Amano Y."/>
            <person name="Miyakawa K."/>
            <person name="Ise K."/>
            <person name="Suzuki Y."/>
            <person name="Anantharaman K."/>
            <person name="Probst A."/>
            <person name="Burstein D."/>
            <person name="Thomas B.C."/>
            <person name="Banfield J.F."/>
        </authorList>
    </citation>
    <scope>NUCLEOTIDE SEQUENCE [LARGE SCALE GENOMIC DNA]</scope>
    <source>
        <strain evidence="5">HGW-Wallbacteria-1</strain>
    </source>
</reference>
<keyword evidence="1" id="KW-0479">Metal-binding</keyword>
<dbReference type="Pfam" id="PF00149">
    <property type="entry name" value="Metallophos"/>
    <property type="match status" value="1"/>
</dbReference>
<protein>
    <submittedName>
        <fullName evidence="5">Metallophosphoesterase</fullName>
    </submittedName>
</protein>
<dbReference type="InterPro" id="IPR004843">
    <property type="entry name" value="Calcineurin-like_PHP"/>
</dbReference>
<keyword evidence="2" id="KW-0378">Hydrolase</keyword>
<dbReference type="PANTHER" id="PTHR31302">
    <property type="entry name" value="TRANSMEMBRANE PROTEIN WITH METALLOPHOSPHOESTERASE DOMAIN-RELATED"/>
    <property type="match status" value="1"/>
</dbReference>
<sequence>MSESVRQCSSIGFIRFLSGKYPSCLVIVGCILFLYTLAEPYWLKIKRVEICNSEIPDSFVGTRIVFLADLHHGPCFSIERVKSVVKMVNSLKPDIILLGGDYVHQSTQYIAPVFSVLANLKARLFKGGVLGNHDHWESAKLTRTEMKKAGITLLDNDARWIEQKGERIRIGGVGDLWEDQQFPEMTIEEVRKTDFTVLLSHNPDYFPKIRDKRIDLVLSGHTHGGQVTLFGLWAPIIPIGHRKYWRGYFRNVHSSLLVTTGVGTIFPPVRFFCRPEIMEITLKH</sequence>
<name>A0A2N1PN24_9BACT</name>
<dbReference type="AlphaFoldDB" id="A0A2N1PN24"/>
<dbReference type="Gene3D" id="3.60.21.10">
    <property type="match status" value="1"/>
</dbReference>
<proteinExistence type="predicted"/>
<organism evidence="5 6">
    <name type="scientific">Candidatus Wallbacteria bacterium HGW-Wallbacteria-1</name>
    <dbReference type="NCBI Taxonomy" id="2013854"/>
    <lineage>
        <taxon>Bacteria</taxon>
        <taxon>Candidatus Walliibacteriota</taxon>
    </lineage>
</organism>
<dbReference type="Proteomes" id="UP000233256">
    <property type="component" value="Unassembled WGS sequence"/>
</dbReference>
<evidence type="ECO:0000256" key="3">
    <source>
        <dbReference type="SAM" id="Phobius"/>
    </source>
</evidence>
<dbReference type="InterPro" id="IPR029052">
    <property type="entry name" value="Metallo-depent_PP-like"/>
</dbReference>
<dbReference type="PANTHER" id="PTHR31302:SF31">
    <property type="entry name" value="PHOSPHODIESTERASE YAEI"/>
    <property type="match status" value="1"/>
</dbReference>
<gene>
    <name evidence="5" type="ORF">CVV64_13170</name>
</gene>
<evidence type="ECO:0000313" key="5">
    <source>
        <dbReference type="EMBL" id="PKK89748.1"/>
    </source>
</evidence>
<evidence type="ECO:0000313" key="6">
    <source>
        <dbReference type="Proteomes" id="UP000233256"/>
    </source>
</evidence>
<dbReference type="GO" id="GO:0016020">
    <property type="term" value="C:membrane"/>
    <property type="evidence" value="ECO:0007669"/>
    <property type="project" value="GOC"/>
</dbReference>
<evidence type="ECO:0000256" key="2">
    <source>
        <dbReference type="ARBA" id="ARBA00022801"/>
    </source>
</evidence>
<keyword evidence="3" id="KW-0472">Membrane</keyword>
<keyword evidence="3" id="KW-1133">Transmembrane helix</keyword>
<dbReference type="GO" id="GO:0009245">
    <property type="term" value="P:lipid A biosynthetic process"/>
    <property type="evidence" value="ECO:0007669"/>
    <property type="project" value="TreeGrafter"/>
</dbReference>
<comment type="caution">
    <text evidence="5">The sequence shown here is derived from an EMBL/GenBank/DDBJ whole genome shotgun (WGS) entry which is preliminary data.</text>
</comment>
<dbReference type="GO" id="GO:0046872">
    <property type="term" value="F:metal ion binding"/>
    <property type="evidence" value="ECO:0007669"/>
    <property type="project" value="UniProtKB-KW"/>
</dbReference>
<feature type="domain" description="Calcineurin-like phosphoesterase" evidence="4">
    <location>
        <begin position="63"/>
        <end position="224"/>
    </location>
</feature>
<feature type="transmembrane region" description="Helical" evidence="3">
    <location>
        <begin position="21"/>
        <end position="43"/>
    </location>
</feature>
<dbReference type="CDD" id="cd07385">
    <property type="entry name" value="MPP_YkuE_C"/>
    <property type="match status" value="1"/>
</dbReference>
<dbReference type="GO" id="GO:0008758">
    <property type="term" value="F:UDP-2,3-diacylglucosamine hydrolase activity"/>
    <property type="evidence" value="ECO:0007669"/>
    <property type="project" value="TreeGrafter"/>
</dbReference>
<evidence type="ECO:0000256" key="1">
    <source>
        <dbReference type="ARBA" id="ARBA00022723"/>
    </source>
</evidence>